<reference evidence="2" key="1">
    <citation type="submission" date="2023-10" db="EMBL/GenBank/DDBJ databases">
        <authorList>
            <person name="Hackl T."/>
        </authorList>
    </citation>
    <scope>NUCLEOTIDE SEQUENCE</scope>
</reference>
<evidence type="ECO:0000256" key="1">
    <source>
        <dbReference type="SAM" id="Phobius"/>
    </source>
</evidence>
<sequence>MSAPEKSDRELYVHYYRQSNGLIYTLFILCLTCFILFVLSATGVICVQGFSSNQACYWTCFNNGWCHLYCACSKLSRPATTPAATTTTVPTT</sequence>
<organism evidence="2 3">
    <name type="scientific">Anthostomella pinea</name>
    <dbReference type="NCBI Taxonomy" id="933095"/>
    <lineage>
        <taxon>Eukaryota</taxon>
        <taxon>Fungi</taxon>
        <taxon>Dikarya</taxon>
        <taxon>Ascomycota</taxon>
        <taxon>Pezizomycotina</taxon>
        <taxon>Sordariomycetes</taxon>
        <taxon>Xylariomycetidae</taxon>
        <taxon>Xylariales</taxon>
        <taxon>Xylariaceae</taxon>
        <taxon>Anthostomella</taxon>
    </lineage>
</organism>
<dbReference type="Proteomes" id="UP001295740">
    <property type="component" value="Unassembled WGS sequence"/>
</dbReference>
<name>A0AAI8YDN4_9PEZI</name>
<evidence type="ECO:0000313" key="2">
    <source>
        <dbReference type="EMBL" id="CAJ2500763.1"/>
    </source>
</evidence>
<gene>
    <name evidence="2" type="ORF">KHLLAP_LOCUS1231</name>
</gene>
<keyword evidence="1" id="KW-0812">Transmembrane</keyword>
<comment type="caution">
    <text evidence="2">The sequence shown here is derived from an EMBL/GenBank/DDBJ whole genome shotgun (WGS) entry which is preliminary data.</text>
</comment>
<keyword evidence="1" id="KW-1133">Transmembrane helix</keyword>
<accession>A0AAI8YDN4</accession>
<feature type="transmembrane region" description="Helical" evidence="1">
    <location>
        <begin position="21"/>
        <end position="45"/>
    </location>
</feature>
<proteinExistence type="predicted"/>
<keyword evidence="1" id="KW-0472">Membrane</keyword>
<protein>
    <submittedName>
        <fullName evidence="2">Uu.00g036160.m01.CDS01</fullName>
    </submittedName>
</protein>
<evidence type="ECO:0000313" key="3">
    <source>
        <dbReference type="Proteomes" id="UP001295740"/>
    </source>
</evidence>
<keyword evidence="3" id="KW-1185">Reference proteome</keyword>
<dbReference type="AlphaFoldDB" id="A0AAI8YDN4"/>
<dbReference type="EMBL" id="CAUWAG010000003">
    <property type="protein sequence ID" value="CAJ2500763.1"/>
    <property type="molecule type" value="Genomic_DNA"/>
</dbReference>